<dbReference type="Proteomes" id="UP001064971">
    <property type="component" value="Plasmid pDAETH-1"/>
</dbReference>
<feature type="transmembrane region" description="Helical" evidence="1">
    <location>
        <begin position="21"/>
        <end position="46"/>
    </location>
</feature>
<evidence type="ECO:0000256" key="1">
    <source>
        <dbReference type="SAM" id="Phobius"/>
    </source>
</evidence>
<sequence>MTSLTSARPEVPTVRPAPRAALFAVAATQFVLMFGAAGVLSSGLGWPQSLDLPAAQALPLIHEQASTVALGYSLYFLSAFLLIPLAVMVGGALKERDGSSAFLSVTVTLGALAGVLKLLGIVRWLVAMPALAASYVSGGEASQATVAVMYDILNNYAGGVGEALGVQLFAGLWTLLVSVVLFRLPRGRVLGTAGLVASALLLAGLTELFGTDLGPVLTVSGVFWQVWLLALGLTFLRARR</sequence>
<protein>
    <recommendedName>
        <fullName evidence="4">DUF4386 domain-containing protein</fullName>
    </recommendedName>
</protein>
<organism evidence="2 3">
    <name type="scientific">Deinococcus aetherius</name>
    <dbReference type="NCBI Taxonomy" id="200252"/>
    <lineage>
        <taxon>Bacteria</taxon>
        <taxon>Thermotogati</taxon>
        <taxon>Deinococcota</taxon>
        <taxon>Deinococci</taxon>
        <taxon>Deinococcales</taxon>
        <taxon>Deinococcaceae</taxon>
        <taxon>Deinococcus</taxon>
    </lineage>
</organism>
<dbReference type="RefSeq" id="WP_264777530.1">
    <property type="nucleotide sequence ID" value="NZ_AP026561.1"/>
</dbReference>
<keyword evidence="1" id="KW-1133">Transmembrane helix</keyword>
<keyword evidence="1" id="KW-0812">Transmembrane</keyword>
<gene>
    <name evidence="2" type="ORF">DAETH_36350</name>
</gene>
<accession>A0ABM8AIM3</accession>
<keyword evidence="2" id="KW-0614">Plasmid</keyword>
<dbReference type="InterPro" id="IPR025495">
    <property type="entry name" value="DUF4386"/>
</dbReference>
<evidence type="ECO:0000313" key="3">
    <source>
        <dbReference type="Proteomes" id="UP001064971"/>
    </source>
</evidence>
<feature type="transmembrane region" description="Helical" evidence="1">
    <location>
        <begin position="163"/>
        <end position="182"/>
    </location>
</feature>
<reference evidence="2" key="1">
    <citation type="submission" date="2022-07" db="EMBL/GenBank/DDBJ databases">
        <title>Complete Genome Sequence of the Radioresistant Bacterium Deinococcus aetherius ST0316, Isolated from the Air Dust collected in Lower Stratosphere above Japan.</title>
        <authorList>
            <person name="Satoh K."/>
            <person name="Hagiwara K."/>
            <person name="Katsumata K."/>
            <person name="Kubo A."/>
            <person name="Yokobori S."/>
            <person name="Yamagishi A."/>
            <person name="Oono Y."/>
            <person name="Narumi I."/>
        </authorList>
    </citation>
    <scope>NUCLEOTIDE SEQUENCE</scope>
    <source>
        <strain evidence="2">ST0316</strain>
        <plasmid evidence="2">pDAETH-1</plasmid>
    </source>
</reference>
<feature type="transmembrane region" description="Helical" evidence="1">
    <location>
        <begin position="66"/>
        <end position="89"/>
    </location>
</feature>
<evidence type="ECO:0000313" key="2">
    <source>
        <dbReference type="EMBL" id="BDP43666.1"/>
    </source>
</evidence>
<evidence type="ECO:0008006" key="4">
    <source>
        <dbReference type="Google" id="ProtNLM"/>
    </source>
</evidence>
<proteinExistence type="predicted"/>
<feature type="transmembrane region" description="Helical" evidence="1">
    <location>
        <begin position="216"/>
        <end position="236"/>
    </location>
</feature>
<keyword evidence="1" id="KW-0472">Membrane</keyword>
<dbReference type="Pfam" id="PF14329">
    <property type="entry name" value="DUF4386"/>
    <property type="match status" value="1"/>
</dbReference>
<dbReference type="EMBL" id="AP026561">
    <property type="protein sequence ID" value="BDP43666.1"/>
    <property type="molecule type" value="Genomic_DNA"/>
</dbReference>
<name>A0ABM8AIM3_9DEIO</name>
<geneLocation type="plasmid" evidence="2 3">
    <name>pDAETH-1</name>
</geneLocation>
<feature type="transmembrane region" description="Helical" evidence="1">
    <location>
        <begin position="189"/>
        <end position="210"/>
    </location>
</feature>
<feature type="transmembrane region" description="Helical" evidence="1">
    <location>
        <begin position="101"/>
        <end position="126"/>
    </location>
</feature>
<keyword evidence="3" id="KW-1185">Reference proteome</keyword>